<evidence type="ECO:0000256" key="2">
    <source>
        <dbReference type="ARBA" id="ARBA00004939"/>
    </source>
</evidence>
<dbReference type="RefSeq" id="WP_102629261.1">
    <property type="nucleotide sequence ID" value="NZ_PDOH01000033.1"/>
</dbReference>
<dbReference type="UniPathway" id="UPA00109">
    <property type="reaction ID" value="UER00189"/>
</dbReference>
<dbReference type="HAMAP" id="MF_00147_B">
    <property type="entry name" value="TIM_B"/>
    <property type="match status" value="1"/>
</dbReference>
<dbReference type="GO" id="GO:0019563">
    <property type="term" value="P:glycerol catabolic process"/>
    <property type="evidence" value="ECO:0007669"/>
    <property type="project" value="TreeGrafter"/>
</dbReference>
<evidence type="ECO:0000256" key="8">
    <source>
        <dbReference type="HAMAP-Rule" id="MF_00147"/>
    </source>
</evidence>
<comment type="function">
    <text evidence="8">Involved in the gluconeogenesis. Catalyzes stereospecifically the conversion of dihydroxyacetone phosphate (DHAP) to D-glyceraldehyde-3-phosphate (G3P).</text>
</comment>
<dbReference type="GO" id="GO:0046166">
    <property type="term" value="P:glyceraldehyde-3-phosphate biosynthetic process"/>
    <property type="evidence" value="ECO:0007669"/>
    <property type="project" value="TreeGrafter"/>
</dbReference>
<dbReference type="FunFam" id="3.20.20.70:FF:000016">
    <property type="entry name" value="Triosephosphate isomerase"/>
    <property type="match status" value="1"/>
</dbReference>
<comment type="subcellular location">
    <subcellularLocation>
        <location evidence="8 9">Cytoplasm</location>
    </subcellularLocation>
</comment>
<dbReference type="Pfam" id="PF00121">
    <property type="entry name" value="TIM"/>
    <property type="match status" value="1"/>
</dbReference>
<dbReference type="AlphaFoldDB" id="A0A2N7THT0"/>
<evidence type="ECO:0000313" key="10">
    <source>
        <dbReference type="EMBL" id="PMR67740.1"/>
    </source>
</evidence>
<dbReference type="PANTHER" id="PTHR21139:SF42">
    <property type="entry name" value="TRIOSEPHOSPHATE ISOMERASE"/>
    <property type="match status" value="1"/>
</dbReference>
<keyword evidence="7 8" id="KW-0413">Isomerase</keyword>
<comment type="catalytic activity">
    <reaction evidence="8 9">
        <text>D-glyceraldehyde 3-phosphate = dihydroxyacetone phosphate</text>
        <dbReference type="Rhea" id="RHEA:18585"/>
        <dbReference type="ChEBI" id="CHEBI:57642"/>
        <dbReference type="ChEBI" id="CHEBI:59776"/>
        <dbReference type="EC" id="5.3.1.1"/>
    </reaction>
</comment>
<feature type="binding site" evidence="8">
    <location>
        <begin position="9"/>
        <end position="11"/>
    </location>
    <ligand>
        <name>substrate</name>
    </ligand>
</feature>
<dbReference type="InterPro" id="IPR013785">
    <property type="entry name" value="Aldolase_TIM"/>
</dbReference>
<dbReference type="EMBL" id="PNRE01000084">
    <property type="protein sequence ID" value="PMR67740.1"/>
    <property type="molecule type" value="Genomic_DNA"/>
</dbReference>
<dbReference type="GO" id="GO:0005829">
    <property type="term" value="C:cytosol"/>
    <property type="evidence" value="ECO:0007669"/>
    <property type="project" value="TreeGrafter"/>
</dbReference>
<evidence type="ECO:0000256" key="5">
    <source>
        <dbReference type="ARBA" id="ARBA00022490"/>
    </source>
</evidence>
<dbReference type="UniPathway" id="UPA00138"/>
<dbReference type="PROSITE" id="PS51440">
    <property type="entry name" value="TIM_2"/>
    <property type="match status" value="1"/>
</dbReference>
<evidence type="ECO:0000256" key="9">
    <source>
        <dbReference type="RuleBase" id="RU363013"/>
    </source>
</evidence>
<dbReference type="OrthoDB" id="9809429at2"/>
<feature type="binding site" evidence="8">
    <location>
        <position position="172"/>
    </location>
    <ligand>
        <name>substrate</name>
    </ligand>
</feature>
<evidence type="ECO:0000256" key="4">
    <source>
        <dbReference type="ARBA" id="ARBA00022432"/>
    </source>
</evidence>
<reference evidence="10 11" key="1">
    <citation type="submission" date="2018-01" db="EMBL/GenBank/DDBJ databases">
        <title>Halomonas endophytica sp. nov., isolated from storage liquid in the stems of Populus euphratica.</title>
        <authorList>
            <person name="Chen C."/>
        </authorList>
    </citation>
    <scope>NUCLEOTIDE SEQUENCE [LARGE SCALE GENOMIC DNA]</scope>
    <source>
        <strain evidence="10 11">DSM 26881</strain>
    </source>
</reference>
<dbReference type="PROSITE" id="PS00171">
    <property type="entry name" value="TIM_1"/>
    <property type="match status" value="1"/>
</dbReference>
<feature type="binding site" evidence="8">
    <location>
        <position position="211"/>
    </location>
    <ligand>
        <name>substrate</name>
    </ligand>
</feature>
<dbReference type="EC" id="5.3.1.1" evidence="8 9"/>
<comment type="pathway">
    <text evidence="8 9">Carbohydrate biosynthesis; gluconeogenesis.</text>
</comment>
<comment type="similarity">
    <text evidence="3 8 9">Belongs to the triosephosphate isomerase family.</text>
</comment>
<dbReference type="Gene3D" id="3.20.20.70">
    <property type="entry name" value="Aldolase class I"/>
    <property type="match status" value="1"/>
</dbReference>
<keyword evidence="4 8" id="KW-0312">Gluconeogenesis</keyword>
<dbReference type="SUPFAM" id="SSF51351">
    <property type="entry name" value="Triosephosphate isomerase (TIM)"/>
    <property type="match status" value="1"/>
</dbReference>
<comment type="subunit">
    <text evidence="8 9">Homodimer.</text>
</comment>
<feature type="binding site" evidence="8">
    <location>
        <begin position="232"/>
        <end position="233"/>
    </location>
    <ligand>
        <name>substrate</name>
    </ligand>
</feature>
<dbReference type="PANTHER" id="PTHR21139">
    <property type="entry name" value="TRIOSEPHOSPHATE ISOMERASE"/>
    <property type="match status" value="1"/>
</dbReference>
<dbReference type="CDD" id="cd00311">
    <property type="entry name" value="TIM"/>
    <property type="match status" value="1"/>
</dbReference>
<evidence type="ECO:0000313" key="11">
    <source>
        <dbReference type="Proteomes" id="UP000235346"/>
    </source>
</evidence>
<dbReference type="InterPro" id="IPR022896">
    <property type="entry name" value="TrioseP_Isoase_bac/euk"/>
</dbReference>
<dbReference type="InterPro" id="IPR035990">
    <property type="entry name" value="TIM_sf"/>
</dbReference>
<proteinExistence type="inferred from homology"/>
<protein>
    <recommendedName>
        <fullName evidence="8 9">Triosephosphate isomerase</fullName>
        <shortName evidence="8">TIM</shortName>
        <shortName evidence="8">TPI</shortName>
        <ecNumber evidence="8 9">5.3.1.1</ecNumber>
    </recommendedName>
    <alternativeName>
        <fullName evidence="8">Triose-phosphate isomerase</fullName>
    </alternativeName>
</protein>
<dbReference type="NCBIfam" id="TIGR00419">
    <property type="entry name" value="tim"/>
    <property type="match status" value="1"/>
</dbReference>
<dbReference type="Proteomes" id="UP000235346">
    <property type="component" value="Unassembled WGS sequence"/>
</dbReference>
<evidence type="ECO:0000256" key="1">
    <source>
        <dbReference type="ARBA" id="ARBA00004680"/>
    </source>
</evidence>
<comment type="pathway">
    <text evidence="1 8 9">Carbohydrate degradation; glycolysis; D-glyceraldehyde 3-phosphate from glycerone phosphate: step 1/1.</text>
</comment>
<comment type="pathway">
    <text evidence="2">Carbohydrate metabolism; erythritol degradation.</text>
</comment>
<evidence type="ECO:0000256" key="3">
    <source>
        <dbReference type="ARBA" id="ARBA00007422"/>
    </source>
</evidence>
<dbReference type="GO" id="GO:0004807">
    <property type="term" value="F:triose-phosphate isomerase activity"/>
    <property type="evidence" value="ECO:0007669"/>
    <property type="project" value="UniProtKB-UniRule"/>
</dbReference>
<feature type="active site" description="Electrophile" evidence="8">
    <location>
        <position position="94"/>
    </location>
</feature>
<name>A0A2N7THT0_9GAMM</name>
<feature type="active site" description="Proton acceptor" evidence="8">
    <location>
        <position position="166"/>
    </location>
</feature>
<evidence type="ECO:0000256" key="7">
    <source>
        <dbReference type="ARBA" id="ARBA00023235"/>
    </source>
</evidence>
<gene>
    <name evidence="8" type="primary">tpiA</name>
    <name evidence="10" type="ORF">C1H66_18010</name>
</gene>
<dbReference type="InterPro" id="IPR020861">
    <property type="entry name" value="Triosephosphate_isomerase_AS"/>
</dbReference>
<evidence type="ECO:0000256" key="6">
    <source>
        <dbReference type="ARBA" id="ARBA00023152"/>
    </source>
</evidence>
<keyword evidence="11" id="KW-1185">Reference proteome</keyword>
<dbReference type="GO" id="GO:0006096">
    <property type="term" value="P:glycolytic process"/>
    <property type="evidence" value="ECO:0007669"/>
    <property type="project" value="UniProtKB-UniRule"/>
</dbReference>
<keyword evidence="5 8" id="KW-0963">Cytoplasm</keyword>
<dbReference type="GO" id="GO:0006094">
    <property type="term" value="P:gluconeogenesis"/>
    <property type="evidence" value="ECO:0007669"/>
    <property type="project" value="UniProtKB-UniRule"/>
</dbReference>
<accession>A0A2N7THT0</accession>
<sequence>MRTPLIAGNWKMNGSLALVETFGQAFSRARLPAGVEVALMVPYPYLGAVVDALAATPVAVGAQTLSDRPSGAFTGEVSGGMLAELGARYVLVGHSERRSLFHEDDEAVLARVRAALSCGLVPVLCLGETLEEREAERTEAVVLGQLEAVLDALAPEERERLVIAYEPVWAIGTGRTATPRQAQAVHAAIRDRLERYAGSLAHGLRILYGGSMNANNAAELLAQPDIDGGLVGGASLKVDDFLAICQSAG</sequence>
<dbReference type="InterPro" id="IPR000652">
    <property type="entry name" value="Triosephosphate_isomerase"/>
</dbReference>
<organism evidence="10 11">
    <name type="scientific">Halomonas heilongjiangensis</name>
    <dbReference type="NCBI Taxonomy" id="1387883"/>
    <lineage>
        <taxon>Bacteria</taxon>
        <taxon>Pseudomonadati</taxon>
        <taxon>Pseudomonadota</taxon>
        <taxon>Gammaproteobacteria</taxon>
        <taxon>Oceanospirillales</taxon>
        <taxon>Halomonadaceae</taxon>
        <taxon>Halomonas</taxon>
    </lineage>
</organism>
<keyword evidence="6 8" id="KW-0324">Glycolysis</keyword>
<comment type="caution">
    <text evidence="10">The sequence shown here is derived from an EMBL/GenBank/DDBJ whole genome shotgun (WGS) entry which is preliminary data.</text>
</comment>